<dbReference type="Gene3D" id="1.10.8.10">
    <property type="entry name" value="DNA helicase RuvA subunit, C-terminal domain"/>
    <property type="match status" value="1"/>
</dbReference>
<dbReference type="SUPFAM" id="SSF46929">
    <property type="entry name" value="DNA helicase RuvA subunit, C-terminal domain"/>
    <property type="match status" value="1"/>
</dbReference>
<evidence type="ECO:0000256" key="4">
    <source>
        <dbReference type="ARBA" id="ARBA00023172"/>
    </source>
</evidence>
<dbReference type="EMBL" id="CP002886">
    <property type="protein sequence ID" value="AEW74218.1"/>
    <property type="molecule type" value="Genomic_DNA"/>
</dbReference>
<dbReference type="HAMAP" id="MF_00031">
    <property type="entry name" value="DNA_HJ_migration_RuvA"/>
    <property type="match status" value="1"/>
</dbReference>
<dbReference type="FunFam" id="2.40.50.140:FF:000083">
    <property type="entry name" value="Holliday junction ATP-dependent DNA helicase RuvA"/>
    <property type="match status" value="1"/>
</dbReference>
<dbReference type="GO" id="GO:0006310">
    <property type="term" value="P:DNA recombination"/>
    <property type="evidence" value="ECO:0007669"/>
    <property type="project" value="UniProtKB-UniRule"/>
</dbReference>
<proteinExistence type="inferred from homology"/>
<dbReference type="SMART" id="SM00278">
    <property type="entry name" value="HhH1"/>
    <property type="match status" value="2"/>
</dbReference>
<dbReference type="eggNOG" id="COG0632">
    <property type="taxonomic scope" value="Bacteria"/>
</dbReference>
<feature type="region of interest" description="Domain III" evidence="6">
    <location>
        <begin position="182"/>
        <end position="230"/>
    </location>
</feature>
<dbReference type="NCBIfam" id="TIGR00084">
    <property type="entry name" value="ruvA"/>
    <property type="match status" value="1"/>
</dbReference>
<keyword evidence="5 6" id="KW-0234">DNA repair</keyword>
<evidence type="ECO:0000313" key="9">
    <source>
        <dbReference type="Proteomes" id="UP000007838"/>
    </source>
</evidence>
<keyword evidence="8" id="KW-0378">Hydrolase</keyword>
<name>G8LH12_9ENTR</name>
<dbReference type="InterPro" id="IPR036267">
    <property type="entry name" value="RuvA_C_sf"/>
</dbReference>
<keyword evidence="3 6" id="KW-0238">DNA-binding</keyword>
<evidence type="ECO:0000259" key="7">
    <source>
        <dbReference type="SMART" id="SM00278"/>
    </source>
</evidence>
<dbReference type="STRING" id="299767.GCA_900068845_01664"/>
<dbReference type="AlphaFoldDB" id="G8LH12"/>
<dbReference type="Gene3D" id="1.10.150.20">
    <property type="entry name" value="5' to 3' exonuclease, C-terminal subdomain"/>
    <property type="match status" value="1"/>
</dbReference>
<feature type="domain" description="Helix-hairpin-helix DNA-binding motif class 1" evidence="7">
    <location>
        <begin position="100"/>
        <end position="119"/>
    </location>
</feature>
<dbReference type="Proteomes" id="UP000007838">
    <property type="component" value="Chromosome"/>
</dbReference>
<comment type="domain">
    <text evidence="6">Has three domains with a flexible linker between the domains II and III and assumes an 'L' shape. Domain III is highly mobile and contacts RuvB.</text>
</comment>
<evidence type="ECO:0000256" key="3">
    <source>
        <dbReference type="ARBA" id="ARBA00023125"/>
    </source>
</evidence>
<dbReference type="GO" id="GO:0000400">
    <property type="term" value="F:four-way junction DNA binding"/>
    <property type="evidence" value="ECO:0007669"/>
    <property type="project" value="UniProtKB-UniRule"/>
</dbReference>
<evidence type="ECO:0000256" key="2">
    <source>
        <dbReference type="ARBA" id="ARBA00022763"/>
    </source>
</evidence>
<keyword evidence="8" id="KW-0067">ATP-binding</keyword>
<gene>
    <name evidence="6 8" type="primary">ruvA</name>
    <name evidence="8" type="ORF">EcWSU1_02786</name>
</gene>
<feature type="domain" description="Helix-hairpin-helix DNA-binding motif class 1" evidence="7">
    <location>
        <begin position="135"/>
        <end position="154"/>
    </location>
</feature>
<dbReference type="GO" id="GO:0009379">
    <property type="term" value="C:Holliday junction helicase complex"/>
    <property type="evidence" value="ECO:0007669"/>
    <property type="project" value="InterPro"/>
</dbReference>
<comment type="similarity">
    <text evidence="6">Belongs to the RuvA family.</text>
</comment>
<dbReference type="SUPFAM" id="SSF50249">
    <property type="entry name" value="Nucleic acid-binding proteins"/>
    <property type="match status" value="1"/>
</dbReference>
<comment type="caution">
    <text evidence="6">Lacks conserved residue(s) required for the propagation of feature annotation.</text>
</comment>
<dbReference type="GO" id="GO:0009432">
    <property type="term" value="P:SOS response"/>
    <property type="evidence" value="ECO:0007669"/>
    <property type="project" value="UniProtKB-ARBA"/>
</dbReference>
<feature type="region of interest" description="Domain II" evidence="6">
    <location>
        <begin position="92"/>
        <end position="169"/>
    </location>
</feature>
<keyword evidence="2 6" id="KW-0227">DNA damage</keyword>
<evidence type="ECO:0000313" key="8">
    <source>
        <dbReference type="EMBL" id="AEW74218.1"/>
    </source>
</evidence>
<accession>G8LH12</accession>
<dbReference type="Pfam" id="PF01330">
    <property type="entry name" value="RuvA_N"/>
    <property type="match status" value="1"/>
</dbReference>
<protein>
    <recommendedName>
        <fullName evidence="6">Holliday junction branch migration complex subunit RuvA</fullName>
    </recommendedName>
</protein>
<reference evidence="8 9" key="1">
    <citation type="journal article" date="2011" name="Stand. Genomic Sci.">
        <title>Complete genome of the onion pathogen Enterobacter cloacae EcWSU1.</title>
        <authorList>
            <person name="Humann J.L."/>
            <person name="Wildung M."/>
            <person name="Cheng C.H."/>
            <person name="Lee T."/>
            <person name="Stewart J.E."/>
            <person name="Drew J.C."/>
            <person name="Triplett E.W."/>
            <person name="Main D."/>
            <person name="Schroeder B.K."/>
        </authorList>
    </citation>
    <scope>NUCLEOTIDE SEQUENCE [LARGE SCALE GENOMIC DNA]</scope>
    <source>
        <strain evidence="8 9">EcWSU1</strain>
    </source>
</reference>
<dbReference type="Pfam" id="PF07499">
    <property type="entry name" value="RuvA_C"/>
    <property type="match status" value="1"/>
</dbReference>
<dbReference type="Gene3D" id="2.40.50.140">
    <property type="entry name" value="Nucleic acid-binding proteins"/>
    <property type="match status" value="1"/>
</dbReference>
<comment type="subunit">
    <text evidence="6">Homotetramer. Forms an RuvA(8)-RuvB(12)-Holliday junction (HJ) complex. HJ DNA is sandwiched between 2 RuvA tetramers; dsDNA enters through RuvA and exits via RuvB. An RuvB hexamer assembles on each DNA strand where it exits the tetramer. Each RuvB hexamer is contacted by two RuvA subunits (via domain III) on 2 adjacent RuvB subunits; this complex drives branch migration. In the full resolvosome a probable DNA-RuvA(4)-RuvB(12)-RuvC(2) complex forms which resolves the HJ.</text>
</comment>
<evidence type="ECO:0000256" key="6">
    <source>
        <dbReference type="HAMAP-Rule" id="MF_00031"/>
    </source>
</evidence>
<comment type="function">
    <text evidence="6">The RuvA-RuvB-RuvC complex processes Holliday junction (HJ) DNA during genetic recombination and DNA repair, while the RuvA-RuvB complex plays an important role in the rescue of blocked DNA replication forks via replication fork reversal (RFR). RuvA specifically binds to HJ cruciform DNA, conferring on it an open structure. The RuvB hexamer acts as an ATP-dependent pump, pulling dsDNA into and through the RuvAB complex. HJ branch migration allows RuvC to scan DNA until it finds its consensus sequence, where it cleaves and resolves the cruciform DNA.</text>
</comment>
<dbReference type="GO" id="GO:0006281">
    <property type="term" value="P:DNA repair"/>
    <property type="evidence" value="ECO:0007669"/>
    <property type="project" value="UniProtKB-UniRule"/>
</dbReference>
<comment type="subcellular location">
    <subcellularLocation>
        <location evidence="6">Cytoplasm</location>
    </subcellularLocation>
</comment>
<dbReference type="InterPro" id="IPR011114">
    <property type="entry name" value="RuvA_C"/>
</dbReference>
<dbReference type="GO" id="GO:0005737">
    <property type="term" value="C:cytoplasm"/>
    <property type="evidence" value="ECO:0007669"/>
    <property type="project" value="UniProtKB-SubCell"/>
</dbReference>
<evidence type="ECO:0000256" key="5">
    <source>
        <dbReference type="ARBA" id="ARBA00023204"/>
    </source>
</evidence>
<keyword evidence="1 6" id="KW-0963">Cytoplasm</keyword>
<dbReference type="HOGENOM" id="CLU_087936_0_0_6"/>
<evidence type="ECO:0000256" key="1">
    <source>
        <dbReference type="ARBA" id="ARBA00022490"/>
    </source>
</evidence>
<dbReference type="InterPro" id="IPR013849">
    <property type="entry name" value="DNA_helicase_Holl-junc_RuvA_I"/>
</dbReference>
<keyword evidence="8" id="KW-0347">Helicase</keyword>
<dbReference type="InterPro" id="IPR010994">
    <property type="entry name" value="RuvA_2-like"/>
</dbReference>
<dbReference type="GO" id="GO:0005524">
    <property type="term" value="F:ATP binding"/>
    <property type="evidence" value="ECO:0007669"/>
    <property type="project" value="InterPro"/>
</dbReference>
<dbReference type="KEGG" id="eec:EcWSU1_02786"/>
<dbReference type="GO" id="GO:0009378">
    <property type="term" value="F:four-way junction helicase activity"/>
    <property type="evidence" value="ECO:0007669"/>
    <property type="project" value="InterPro"/>
</dbReference>
<dbReference type="FunFam" id="1.10.8.10:FF:000008">
    <property type="entry name" value="Holliday junction ATP-dependent DNA helicase RuvA"/>
    <property type="match status" value="1"/>
</dbReference>
<dbReference type="CDD" id="cd14332">
    <property type="entry name" value="UBA_RuvA_C"/>
    <property type="match status" value="1"/>
</dbReference>
<dbReference type="SUPFAM" id="SSF47781">
    <property type="entry name" value="RuvA domain 2-like"/>
    <property type="match status" value="1"/>
</dbReference>
<feature type="region of interest" description="Domain I" evidence="6">
    <location>
        <begin position="28"/>
        <end position="91"/>
    </location>
</feature>
<keyword evidence="4 6" id="KW-0233">DNA recombination</keyword>
<dbReference type="InterPro" id="IPR003583">
    <property type="entry name" value="Hlx-hairpin-Hlx_DNA-bd_motif"/>
</dbReference>
<dbReference type="FunFam" id="1.10.150.20:FF:000012">
    <property type="entry name" value="Holliday junction ATP-dependent DNA helicase RuvA"/>
    <property type="match status" value="1"/>
</dbReference>
<keyword evidence="8" id="KW-0547">Nucleotide-binding</keyword>
<dbReference type="Pfam" id="PF14520">
    <property type="entry name" value="HHH_5"/>
    <property type="match status" value="1"/>
</dbReference>
<sequence>MTNQAGCLSSLFLLCRQLISSRTQERHVIGRLRGIIIEKQPPLVLLEVGGVGYEVHMPMTCFYELPDAGKEAIVFTQFVVREDAQLLYGFNNKQERMLFRELIKTNGVGPKLALAILSGMSAPQFVNAVEREDPAALIKLPGIGKKTAERLIVEMKDRFKGLHGDLFTPAADLVLTSPGAQASDDAEQEAVAALVALGYKPQEASRMVSKIAKPDASSETLIREALRAAL</sequence>
<organism evidence="8 9">
    <name type="scientific">Enterobacter ludwigii</name>
    <dbReference type="NCBI Taxonomy" id="299767"/>
    <lineage>
        <taxon>Bacteria</taxon>
        <taxon>Pseudomonadati</taxon>
        <taxon>Pseudomonadota</taxon>
        <taxon>Gammaproteobacteria</taxon>
        <taxon>Enterobacterales</taxon>
        <taxon>Enterobacteriaceae</taxon>
        <taxon>Enterobacter</taxon>
        <taxon>Enterobacter cloacae complex</taxon>
    </lineage>
</organism>
<dbReference type="GO" id="GO:0048476">
    <property type="term" value="C:Holliday junction resolvase complex"/>
    <property type="evidence" value="ECO:0007669"/>
    <property type="project" value="UniProtKB-UniRule"/>
</dbReference>
<dbReference type="InterPro" id="IPR012340">
    <property type="entry name" value="NA-bd_OB-fold"/>
</dbReference>
<dbReference type="InterPro" id="IPR000085">
    <property type="entry name" value="RuvA"/>
</dbReference>